<accession>A0A9W6GKA5</accession>
<dbReference type="PANTHER" id="PTHR34298:SF2">
    <property type="entry name" value="SEGREGATION AND CONDENSATION PROTEIN B"/>
    <property type="match status" value="1"/>
</dbReference>
<keyword evidence="6" id="KW-1185">Reference proteome</keyword>
<reference evidence="5" key="1">
    <citation type="submission" date="2022-12" db="EMBL/GenBank/DDBJ databases">
        <title>Reference genome sequencing for broad-spectrum identification of bacterial and archaeal isolates by mass spectrometry.</title>
        <authorList>
            <person name="Sekiguchi Y."/>
            <person name="Tourlousse D.M."/>
        </authorList>
    </citation>
    <scope>NUCLEOTIDE SEQUENCE</scope>
    <source>
        <strain evidence="5">10succ1</strain>
    </source>
</reference>
<dbReference type="GO" id="GO:0051301">
    <property type="term" value="P:cell division"/>
    <property type="evidence" value="ECO:0007669"/>
    <property type="project" value="UniProtKB-KW"/>
</dbReference>
<dbReference type="RefSeq" id="WP_309302085.1">
    <property type="nucleotide sequence ID" value="NZ_BSDY01000005.1"/>
</dbReference>
<dbReference type="InterPro" id="IPR036390">
    <property type="entry name" value="WH_DNA-bd_sf"/>
</dbReference>
<dbReference type="GO" id="GO:0051304">
    <property type="term" value="P:chromosome separation"/>
    <property type="evidence" value="ECO:0007669"/>
    <property type="project" value="InterPro"/>
</dbReference>
<dbReference type="PANTHER" id="PTHR34298">
    <property type="entry name" value="SEGREGATION AND CONDENSATION PROTEIN B"/>
    <property type="match status" value="1"/>
</dbReference>
<evidence type="ECO:0000256" key="1">
    <source>
        <dbReference type="ARBA" id="ARBA00022490"/>
    </source>
</evidence>
<keyword evidence="1" id="KW-0963">Cytoplasm</keyword>
<evidence type="ECO:0000313" key="6">
    <source>
        <dbReference type="Proteomes" id="UP001144471"/>
    </source>
</evidence>
<dbReference type="Proteomes" id="UP001144471">
    <property type="component" value="Unassembled WGS sequence"/>
</dbReference>
<protein>
    <submittedName>
        <fullName evidence="5">Segregation and condensation protein B</fullName>
    </submittedName>
</protein>
<proteinExistence type="predicted"/>
<dbReference type="AlphaFoldDB" id="A0A9W6GKA5"/>
<dbReference type="Pfam" id="PF04079">
    <property type="entry name" value="SMC_ScpB"/>
    <property type="match status" value="1"/>
</dbReference>
<organism evidence="5 6">
    <name type="scientific">Propionigenium maris DSM 9537</name>
    <dbReference type="NCBI Taxonomy" id="1123000"/>
    <lineage>
        <taxon>Bacteria</taxon>
        <taxon>Fusobacteriati</taxon>
        <taxon>Fusobacteriota</taxon>
        <taxon>Fusobacteriia</taxon>
        <taxon>Fusobacteriales</taxon>
        <taxon>Fusobacteriaceae</taxon>
        <taxon>Propionigenium</taxon>
    </lineage>
</organism>
<dbReference type="InterPro" id="IPR036388">
    <property type="entry name" value="WH-like_DNA-bd_sf"/>
</dbReference>
<dbReference type="EMBL" id="BSDY01000005">
    <property type="protein sequence ID" value="GLI55732.1"/>
    <property type="molecule type" value="Genomic_DNA"/>
</dbReference>
<dbReference type="PIRSF" id="PIRSF019345">
    <property type="entry name" value="ScpB"/>
    <property type="match status" value="1"/>
</dbReference>
<keyword evidence="4" id="KW-0131">Cell cycle</keyword>
<evidence type="ECO:0000256" key="4">
    <source>
        <dbReference type="ARBA" id="ARBA00023306"/>
    </source>
</evidence>
<comment type="caution">
    <text evidence="5">The sequence shown here is derived from an EMBL/GenBank/DDBJ whole genome shotgun (WGS) entry which is preliminary data.</text>
</comment>
<dbReference type="InterPro" id="IPR005234">
    <property type="entry name" value="ScpB_csome_segregation"/>
</dbReference>
<keyword evidence="2" id="KW-0132">Cell division</keyword>
<evidence type="ECO:0000256" key="3">
    <source>
        <dbReference type="ARBA" id="ARBA00022829"/>
    </source>
</evidence>
<sequence>MIEQDRSFEPLENLEQIEIPETKAVKNREIMKRDIEAILLLSGDDLQIEELSKYFKKGMDTIKDILFDIREEMRDRGINLYVKGGRVYLATNPKSGETVHCFFNQESRPKKLSAAAMETLSIIAYRQPVTKGDVEDIRGVAVDGVMSSLEEKKLIAVCGKREGIGRPNLYEVTDTFLAYMGIESVEELPNYREVRDRIDGKDEDK</sequence>
<dbReference type="SUPFAM" id="SSF46785">
    <property type="entry name" value="Winged helix' DNA-binding domain"/>
    <property type="match status" value="2"/>
</dbReference>
<name>A0A9W6GKA5_9FUSO</name>
<gene>
    <name evidence="5" type="ORF">PM10SUCC1_12460</name>
</gene>
<keyword evidence="3" id="KW-0159">Chromosome partition</keyword>
<evidence type="ECO:0000313" key="5">
    <source>
        <dbReference type="EMBL" id="GLI55732.1"/>
    </source>
</evidence>
<dbReference type="NCBIfam" id="TIGR00281">
    <property type="entry name" value="SMC-Scp complex subunit ScpB"/>
    <property type="match status" value="1"/>
</dbReference>
<evidence type="ECO:0000256" key="2">
    <source>
        <dbReference type="ARBA" id="ARBA00022618"/>
    </source>
</evidence>
<dbReference type="Gene3D" id="1.10.10.10">
    <property type="entry name" value="Winged helix-like DNA-binding domain superfamily/Winged helix DNA-binding domain"/>
    <property type="match status" value="2"/>
</dbReference>